<keyword evidence="2" id="KW-0732">Signal</keyword>
<reference evidence="3 4" key="2">
    <citation type="submission" date="2019-01" db="EMBL/GenBank/DDBJ databases">
        <title>The decoding of complex shrimp genome reveals the adaptation for benthos swimmer, frequently molting mechanism and breeding impact on genome.</title>
        <authorList>
            <person name="Sun Y."/>
            <person name="Gao Y."/>
            <person name="Yu Y."/>
        </authorList>
    </citation>
    <scope>NUCLEOTIDE SEQUENCE [LARGE SCALE GENOMIC DNA]</scope>
    <source>
        <tissue evidence="3">Muscle</tissue>
    </source>
</reference>
<gene>
    <name evidence="3" type="ORF">C7M84_008923</name>
</gene>
<name>A0A3R7M4I1_PENVA</name>
<evidence type="ECO:0000256" key="1">
    <source>
        <dbReference type="SAM" id="MobiDB-lite"/>
    </source>
</evidence>
<sequence length="349" mass="39231">MIRLLVLVSLACVASADDSELMSVPTYLMNYILDCKRQSIESGYGVPVYQTNIKTSGTSQHVSLLDLDELEDSLKQTVHNEAVVKHVLTQVNDAVNTANNNPKARSDCTVENHIQIAVPPQEIDEFNDRVQMLTQQNNFLLMEQINTLFAFKLRSIKIDLEKLIKRRYNAIENRLDLIMGALGVEPGPPARPQPRARAERPVDTDTTEDPTSAVESSDEAPDAAGPSTGFIRTSQQQGTSQAQQVPVSPLVSHSGFGFMRPIVSRPTRRKVQRPSNFWRDRLEARRTYAQHAPSYRRTLRRRNGTPLHDTQSFVMRGDSVRPNKQDRAAARKAYRNAFRRGSPHVYGGL</sequence>
<evidence type="ECO:0000313" key="4">
    <source>
        <dbReference type="Proteomes" id="UP000283509"/>
    </source>
</evidence>
<dbReference type="AlphaFoldDB" id="A0A3R7M4I1"/>
<accession>A0A3R7M4I1</accession>
<keyword evidence="4" id="KW-1185">Reference proteome</keyword>
<dbReference type="EMBL" id="QCYY01002123">
    <property type="protein sequence ID" value="ROT72668.1"/>
    <property type="molecule type" value="Genomic_DNA"/>
</dbReference>
<organism evidence="3 4">
    <name type="scientific">Penaeus vannamei</name>
    <name type="common">Whiteleg shrimp</name>
    <name type="synonym">Litopenaeus vannamei</name>
    <dbReference type="NCBI Taxonomy" id="6689"/>
    <lineage>
        <taxon>Eukaryota</taxon>
        <taxon>Metazoa</taxon>
        <taxon>Ecdysozoa</taxon>
        <taxon>Arthropoda</taxon>
        <taxon>Crustacea</taxon>
        <taxon>Multicrustacea</taxon>
        <taxon>Malacostraca</taxon>
        <taxon>Eumalacostraca</taxon>
        <taxon>Eucarida</taxon>
        <taxon>Decapoda</taxon>
        <taxon>Dendrobranchiata</taxon>
        <taxon>Penaeoidea</taxon>
        <taxon>Penaeidae</taxon>
        <taxon>Penaeus</taxon>
    </lineage>
</organism>
<feature type="compositionally biased region" description="Low complexity" evidence="1">
    <location>
        <begin position="233"/>
        <end position="244"/>
    </location>
</feature>
<feature type="chain" id="PRO_5018563283" evidence="2">
    <location>
        <begin position="17"/>
        <end position="349"/>
    </location>
</feature>
<feature type="region of interest" description="Disordered" evidence="1">
    <location>
        <begin position="184"/>
        <end position="247"/>
    </location>
</feature>
<evidence type="ECO:0000313" key="3">
    <source>
        <dbReference type="EMBL" id="ROT72668.1"/>
    </source>
</evidence>
<protein>
    <submittedName>
        <fullName evidence="3">Uncharacterized protein</fullName>
    </submittedName>
</protein>
<proteinExistence type="predicted"/>
<dbReference type="Proteomes" id="UP000283509">
    <property type="component" value="Unassembled WGS sequence"/>
</dbReference>
<dbReference type="OrthoDB" id="6374903at2759"/>
<comment type="caution">
    <text evidence="3">The sequence shown here is derived from an EMBL/GenBank/DDBJ whole genome shotgun (WGS) entry which is preliminary data.</text>
</comment>
<reference evidence="3 4" key="1">
    <citation type="submission" date="2018-04" db="EMBL/GenBank/DDBJ databases">
        <authorList>
            <person name="Zhang X."/>
            <person name="Yuan J."/>
            <person name="Li F."/>
            <person name="Xiang J."/>
        </authorList>
    </citation>
    <scope>NUCLEOTIDE SEQUENCE [LARGE SCALE GENOMIC DNA]</scope>
    <source>
        <tissue evidence="3">Muscle</tissue>
    </source>
</reference>
<feature type="signal peptide" evidence="2">
    <location>
        <begin position="1"/>
        <end position="16"/>
    </location>
</feature>
<evidence type="ECO:0000256" key="2">
    <source>
        <dbReference type="SAM" id="SignalP"/>
    </source>
</evidence>